<dbReference type="InterPro" id="IPR004875">
    <property type="entry name" value="DDE_SF_endonuclease_dom"/>
</dbReference>
<dbReference type="EMBL" id="LT554391">
    <property type="protein sequence ID" value="SAM04543.1"/>
    <property type="molecule type" value="Genomic_DNA"/>
</dbReference>
<name>A0A163K620_ABSGL</name>
<keyword evidence="3" id="KW-1185">Reference proteome</keyword>
<protein>
    <recommendedName>
        <fullName evidence="1">DDE-1 domain-containing protein</fullName>
    </recommendedName>
</protein>
<organism evidence="2">
    <name type="scientific">Absidia glauca</name>
    <name type="common">Pin mould</name>
    <dbReference type="NCBI Taxonomy" id="4829"/>
    <lineage>
        <taxon>Eukaryota</taxon>
        <taxon>Fungi</taxon>
        <taxon>Fungi incertae sedis</taxon>
        <taxon>Mucoromycota</taxon>
        <taxon>Mucoromycotina</taxon>
        <taxon>Mucoromycetes</taxon>
        <taxon>Mucorales</taxon>
        <taxon>Cunninghamellaceae</taxon>
        <taxon>Absidia</taxon>
    </lineage>
</organism>
<evidence type="ECO:0000259" key="1">
    <source>
        <dbReference type="Pfam" id="PF03184"/>
    </source>
</evidence>
<dbReference type="STRING" id="4829.A0A163K620"/>
<feature type="domain" description="DDE-1" evidence="1">
    <location>
        <begin position="83"/>
        <end position="211"/>
    </location>
</feature>
<dbReference type="InterPro" id="IPR050863">
    <property type="entry name" value="CenT-Element_Derived"/>
</dbReference>
<dbReference type="PANTHER" id="PTHR19303:SF73">
    <property type="entry name" value="PROTEIN PDC2"/>
    <property type="match status" value="1"/>
</dbReference>
<dbReference type="OrthoDB" id="2439524at2759"/>
<evidence type="ECO:0000313" key="3">
    <source>
        <dbReference type="Proteomes" id="UP000078561"/>
    </source>
</evidence>
<dbReference type="OMA" id="RMCKRVI"/>
<evidence type="ECO:0000313" key="2">
    <source>
        <dbReference type="EMBL" id="SAM04543.1"/>
    </source>
</evidence>
<accession>A0A163K620</accession>
<dbReference type="FunCoup" id="A0A163K620">
    <property type="interactions" value="247"/>
</dbReference>
<reference evidence="2" key="1">
    <citation type="submission" date="2016-04" db="EMBL/GenBank/DDBJ databases">
        <authorList>
            <person name="Evans L.H."/>
            <person name="Alamgir A."/>
            <person name="Owens N."/>
            <person name="Weber N.D."/>
            <person name="Virtaneva K."/>
            <person name="Barbian K."/>
            <person name="Babar A."/>
            <person name="Rosenke K."/>
        </authorList>
    </citation>
    <scope>NUCLEOTIDE SEQUENCE [LARGE SCALE GENOMIC DNA]</scope>
    <source>
        <strain evidence="2">CBS 101.48</strain>
    </source>
</reference>
<dbReference type="Pfam" id="PF03184">
    <property type="entry name" value="DDE_1"/>
    <property type="match status" value="1"/>
</dbReference>
<dbReference type="Proteomes" id="UP000078561">
    <property type="component" value="Unassembled WGS sequence"/>
</dbReference>
<dbReference type="GO" id="GO:0003677">
    <property type="term" value="F:DNA binding"/>
    <property type="evidence" value="ECO:0007669"/>
    <property type="project" value="TreeGrafter"/>
</dbReference>
<dbReference type="PANTHER" id="PTHR19303">
    <property type="entry name" value="TRANSPOSON"/>
    <property type="match status" value="1"/>
</dbReference>
<dbReference type="InParanoid" id="A0A163K620"/>
<gene>
    <name evidence="2" type="primary">ABSGL_10407.1 scaffold 11958</name>
</gene>
<dbReference type="AlphaFoldDB" id="A0A163K620"/>
<dbReference type="GO" id="GO:0005634">
    <property type="term" value="C:nucleus"/>
    <property type="evidence" value="ECO:0007669"/>
    <property type="project" value="TreeGrafter"/>
</dbReference>
<proteinExistence type="predicted"/>
<sequence>MTQRDLGIWFANECKLSSPLSQSSIGTMLKRRQEVEQRPAIQRYSKRPHTVDAPTSEVEELFAAPRTTIVQVGTKAEGEKLDKSRITVGVVANGDGSHRIDPIFIASIRAPDVLPVRLLVSDILATQKGWMTSEIFNQVVKIIDRAAGAKQQGKKCVLLLDNASPHNRLPNLENLAIIKLPPNTTSKLQPLDAGIIAAYKKRYRSRQYKDAAKKFQ</sequence>